<reference evidence="5" key="1">
    <citation type="journal article" date="2019" name="Int. J. Syst. Evol. Microbiol.">
        <title>The Global Catalogue of Microorganisms (GCM) 10K type strain sequencing project: providing services to taxonomists for standard genome sequencing and annotation.</title>
        <authorList>
            <consortium name="The Broad Institute Genomics Platform"/>
            <consortium name="The Broad Institute Genome Sequencing Center for Infectious Disease"/>
            <person name="Wu L."/>
            <person name="Ma J."/>
        </authorList>
    </citation>
    <scope>NUCLEOTIDE SEQUENCE [LARGE SCALE GENOMIC DNA]</scope>
    <source>
        <strain evidence="5">KCTC 42182</strain>
    </source>
</reference>
<dbReference type="InterPro" id="IPR013149">
    <property type="entry name" value="ADH-like_C"/>
</dbReference>
<dbReference type="SUPFAM" id="SSF51735">
    <property type="entry name" value="NAD(P)-binding Rossmann-fold domains"/>
    <property type="match status" value="1"/>
</dbReference>
<dbReference type="PANTHER" id="PTHR48106:SF13">
    <property type="entry name" value="QUINONE OXIDOREDUCTASE-RELATED"/>
    <property type="match status" value="1"/>
</dbReference>
<proteinExistence type="predicted"/>
<dbReference type="Proteomes" id="UP001595711">
    <property type="component" value="Unassembled WGS sequence"/>
</dbReference>
<dbReference type="SMART" id="SM00829">
    <property type="entry name" value="PKS_ER"/>
    <property type="match status" value="1"/>
</dbReference>
<dbReference type="InterPro" id="IPR036291">
    <property type="entry name" value="NAD(P)-bd_dom_sf"/>
</dbReference>
<dbReference type="Gene3D" id="3.40.50.720">
    <property type="entry name" value="NAD(P)-binding Rossmann-like Domain"/>
    <property type="match status" value="1"/>
</dbReference>
<gene>
    <name evidence="4" type="ORF">ACFOOQ_09610</name>
</gene>
<organism evidence="4 5">
    <name type="scientific">Ferrovibrio xuzhouensis</name>
    <dbReference type="NCBI Taxonomy" id="1576914"/>
    <lineage>
        <taxon>Bacteria</taxon>
        <taxon>Pseudomonadati</taxon>
        <taxon>Pseudomonadota</taxon>
        <taxon>Alphaproteobacteria</taxon>
        <taxon>Rhodospirillales</taxon>
        <taxon>Rhodospirillaceae</taxon>
        <taxon>Ferrovibrio</taxon>
    </lineage>
</organism>
<protein>
    <submittedName>
        <fullName evidence="4">Quinone oxidoreductase family protein</fullName>
    </submittedName>
</protein>
<evidence type="ECO:0000256" key="2">
    <source>
        <dbReference type="ARBA" id="ARBA00023002"/>
    </source>
</evidence>
<feature type="domain" description="Enoyl reductase (ER)" evidence="3">
    <location>
        <begin position="23"/>
        <end position="333"/>
    </location>
</feature>
<dbReference type="PANTHER" id="PTHR48106">
    <property type="entry name" value="QUINONE OXIDOREDUCTASE PIG3-RELATED"/>
    <property type="match status" value="1"/>
</dbReference>
<dbReference type="RefSeq" id="WP_379725047.1">
    <property type="nucleotide sequence ID" value="NZ_JBHRYJ010000001.1"/>
</dbReference>
<accession>A0ABV7VE63</accession>
<name>A0ABV7VE63_9PROT</name>
<dbReference type="InterPro" id="IPR047618">
    <property type="entry name" value="QOR-like"/>
</dbReference>
<dbReference type="Pfam" id="PF00107">
    <property type="entry name" value="ADH_zinc_N"/>
    <property type="match status" value="1"/>
</dbReference>
<evidence type="ECO:0000313" key="4">
    <source>
        <dbReference type="EMBL" id="MFC3675798.1"/>
    </source>
</evidence>
<dbReference type="InterPro" id="IPR013154">
    <property type="entry name" value="ADH-like_N"/>
</dbReference>
<dbReference type="Gene3D" id="3.90.180.10">
    <property type="entry name" value="Medium-chain alcohol dehydrogenases, catalytic domain"/>
    <property type="match status" value="1"/>
</dbReference>
<sequence>MNAPMQRTASDVTTQVIEMARTGGPEVLQPAERRLAAPGPGEVLLRQQAAGVSFVDTYHRTGLYPLPLPAVPGIEGAGIVAAVGPDVTAVAPGDRVAWMGHPVGGYAAARLLPAARLVKLPDDVGFDTAAAVLARGITAHMLLQQVYPVGPGTIVLVHAAAGGLGLILVQWAKRLGATVIGTVGSAAKAALAERHGLDHVILYREQDVAATARALTDGRGVDYVIDGIGGDMLRKSLDCARLFGTVASVGQAGGPVAPLDVHEIGPRRALSFVRPSVMAYSSLPEHYQPAAQAVLAMLQAGLQVEIGARYPLAAAAEAHRALEAGQTTGSVLLEM</sequence>
<keyword evidence="1" id="KW-0521">NADP</keyword>
<dbReference type="SUPFAM" id="SSF50129">
    <property type="entry name" value="GroES-like"/>
    <property type="match status" value="1"/>
</dbReference>
<evidence type="ECO:0000256" key="1">
    <source>
        <dbReference type="ARBA" id="ARBA00022857"/>
    </source>
</evidence>
<keyword evidence="2" id="KW-0560">Oxidoreductase</keyword>
<dbReference type="InterPro" id="IPR011032">
    <property type="entry name" value="GroES-like_sf"/>
</dbReference>
<dbReference type="CDD" id="cd05286">
    <property type="entry name" value="QOR2"/>
    <property type="match status" value="1"/>
</dbReference>
<dbReference type="EMBL" id="JBHRYJ010000001">
    <property type="protein sequence ID" value="MFC3675798.1"/>
    <property type="molecule type" value="Genomic_DNA"/>
</dbReference>
<dbReference type="Pfam" id="PF08240">
    <property type="entry name" value="ADH_N"/>
    <property type="match status" value="1"/>
</dbReference>
<evidence type="ECO:0000313" key="5">
    <source>
        <dbReference type="Proteomes" id="UP001595711"/>
    </source>
</evidence>
<dbReference type="InterPro" id="IPR020843">
    <property type="entry name" value="ER"/>
</dbReference>
<keyword evidence="5" id="KW-1185">Reference proteome</keyword>
<comment type="caution">
    <text evidence="4">The sequence shown here is derived from an EMBL/GenBank/DDBJ whole genome shotgun (WGS) entry which is preliminary data.</text>
</comment>
<evidence type="ECO:0000259" key="3">
    <source>
        <dbReference type="SMART" id="SM00829"/>
    </source>
</evidence>